<protein>
    <recommendedName>
        <fullName evidence="5">Aromatic amino acid beta-eliminating lyase/threonine aldolase domain-containing protein</fullName>
    </recommendedName>
</protein>
<dbReference type="GO" id="GO:0006545">
    <property type="term" value="P:glycine biosynthetic process"/>
    <property type="evidence" value="ECO:0007669"/>
    <property type="project" value="TreeGrafter"/>
</dbReference>
<comment type="caution">
    <text evidence="6">The sequence shown here is derived from an EMBL/GenBank/DDBJ whole genome shotgun (WGS) entry which is preliminary data.</text>
</comment>
<dbReference type="Gene3D" id="3.40.640.10">
    <property type="entry name" value="Type I PLP-dependent aspartate aminotransferase-like (Major domain)"/>
    <property type="match status" value="1"/>
</dbReference>
<evidence type="ECO:0000313" key="6">
    <source>
        <dbReference type="EMBL" id="OLP74277.1"/>
    </source>
</evidence>
<evidence type="ECO:0000313" key="7">
    <source>
        <dbReference type="Proteomes" id="UP000186817"/>
    </source>
</evidence>
<feature type="region of interest" description="Disordered" evidence="4">
    <location>
        <begin position="1"/>
        <end position="32"/>
    </location>
</feature>
<dbReference type="AlphaFoldDB" id="A0A1Q9BUB4"/>
<dbReference type="GO" id="GO:0008732">
    <property type="term" value="F:L-allo-threonine aldolase activity"/>
    <property type="evidence" value="ECO:0007669"/>
    <property type="project" value="TreeGrafter"/>
</dbReference>
<name>A0A1Q9BUB4_SYMMI</name>
<feature type="non-terminal residue" evidence="6">
    <location>
        <position position="83"/>
    </location>
</feature>
<evidence type="ECO:0000256" key="2">
    <source>
        <dbReference type="ARBA" id="ARBA00006966"/>
    </source>
</evidence>
<dbReference type="GO" id="GO:0006567">
    <property type="term" value="P:L-threonine catabolic process"/>
    <property type="evidence" value="ECO:0007669"/>
    <property type="project" value="TreeGrafter"/>
</dbReference>
<dbReference type="InterPro" id="IPR001597">
    <property type="entry name" value="ArAA_b-elim_lyase/Thr_aldolase"/>
</dbReference>
<accession>A0A1Q9BUB4</accession>
<dbReference type="InterPro" id="IPR015421">
    <property type="entry name" value="PyrdxlP-dep_Trfase_major"/>
</dbReference>
<dbReference type="PANTHER" id="PTHR48097">
    <property type="entry name" value="L-THREONINE ALDOLASE-RELATED"/>
    <property type="match status" value="1"/>
</dbReference>
<feature type="domain" description="Aromatic amino acid beta-eliminating lyase/threonine aldolase" evidence="5">
    <location>
        <begin position="21"/>
        <end position="83"/>
    </location>
</feature>
<comment type="similarity">
    <text evidence="2">Belongs to the threonine aldolase family.</text>
</comment>
<gene>
    <name evidence="6" type="ORF">AK812_SmicGene46231</name>
</gene>
<sequence>MVAGYSNGVADGSSNGHRNVDMRSDTVTQPTPGMREAMANAEVGDDVFGDDPTVQQLEKRVAELLGKEAGLFVTSGTQGNLLA</sequence>
<organism evidence="6 7">
    <name type="scientific">Symbiodinium microadriaticum</name>
    <name type="common">Dinoflagellate</name>
    <name type="synonym">Zooxanthella microadriatica</name>
    <dbReference type="NCBI Taxonomy" id="2951"/>
    <lineage>
        <taxon>Eukaryota</taxon>
        <taxon>Sar</taxon>
        <taxon>Alveolata</taxon>
        <taxon>Dinophyceae</taxon>
        <taxon>Suessiales</taxon>
        <taxon>Symbiodiniaceae</taxon>
        <taxon>Symbiodinium</taxon>
    </lineage>
</organism>
<keyword evidence="7" id="KW-1185">Reference proteome</keyword>
<evidence type="ECO:0000259" key="5">
    <source>
        <dbReference type="Pfam" id="PF01212"/>
    </source>
</evidence>
<evidence type="ECO:0000256" key="1">
    <source>
        <dbReference type="ARBA" id="ARBA00001933"/>
    </source>
</evidence>
<reference evidence="6 7" key="1">
    <citation type="submission" date="2016-02" db="EMBL/GenBank/DDBJ databases">
        <title>Genome analysis of coral dinoflagellate symbionts highlights evolutionary adaptations to a symbiotic lifestyle.</title>
        <authorList>
            <person name="Aranda M."/>
            <person name="Li Y."/>
            <person name="Liew Y.J."/>
            <person name="Baumgarten S."/>
            <person name="Simakov O."/>
            <person name="Wilson M."/>
            <person name="Piel J."/>
            <person name="Ashoor H."/>
            <person name="Bougouffa S."/>
            <person name="Bajic V.B."/>
            <person name="Ryu T."/>
            <person name="Ravasi T."/>
            <person name="Bayer T."/>
            <person name="Micklem G."/>
            <person name="Kim H."/>
            <person name="Bhak J."/>
            <person name="Lajeunesse T.C."/>
            <person name="Voolstra C.R."/>
        </authorList>
    </citation>
    <scope>NUCLEOTIDE SEQUENCE [LARGE SCALE GENOMIC DNA]</scope>
    <source>
        <strain evidence="6 7">CCMP2467</strain>
    </source>
</reference>
<dbReference type="SUPFAM" id="SSF53383">
    <property type="entry name" value="PLP-dependent transferases"/>
    <property type="match status" value="1"/>
</dbReference>
<proteinExistence type="inferred from homology"/>
<evidence type="ECO:0000256" key="4">
    <source>
        <dbReference type="SAM" id="MobiDB-lite"/>
    </source>
</evidence>
<dbReference type="Proteomes" id="UP000186817">
    <property type="component" value="Unassembled WGS sequence"/>
</dbReference>
<dbReference type="EMBL" id="LSRX01003992">
    <property type="protein sequence ID" value="OLP74277.1"/>
    <property type="molecule type" value="Genomic_DNA"/>
</dbReference>
<keyword evidence="3" id="KW-0663">Pyridoxal phosphate</keyword>
<dbReference type="PANTHER" id="PTHR48097:SF9">
    <property type="entry name" value="L-THREONINE ALDOLASE"/>
    <property type="match status" value="1"/>
</dbReference>
<dbReference type="GO" id="GO:0005829">
    <property type="term" value="C:cytosol"/>
    <property type="evidence" value="ECO:0007669"/>
    <property type="project" value="TreeGrafter"/>
</dbReference>
<evidence type="ECO:0000256" key="3">
    <source>
        <dbReference type="ARBA" id="ARBA00022898"/>
    </source>
</evidence>
<comment type="cofactor">
    <cofactor evidence="1">
        <name>pyridoxal 5'-phosphate</name>
        <dbReference type="ChEBI" id="CHEBI:597326"/>
    </cofactor>
</comment>
<dbReference type="OrthoDB" id="10261951at2759"/>
<dbReference type="Pfam" id="PF01212">
    <property type="entry name" value="Beta_elim_lyase"/>
    <property type="match status" value="1"/>
</dbReference>
<dbReference type="InterPro" id="IPR015424">
    <property type="entry name" value="PyrdxlP-dep_Trfase"/>
</dbReference>